<organism evidence="2 3">
    <name type="scientific">Sphingomonas rustica</name>
    <dbReference type="NCBI Taxonomy" id="3103142"/>
    <lineage>
        <taxon>Bacteria</taxon>
        <taxon>Pseudomonadati</taxon>
        <taxon>Pseudomonadota</taxon>
        <taxon>Alphaproteobacteria</taxon>
        <taxon>Sphingomonadales</taxon>
        <taxon>Sphingomonadaceae</taxon>
        <taxon>Sphingomonas</taxon>
    </lineage>
</organism>
<dbReference type="RefSeq" id="WP_346245167.1">
    <property type="nucleotide sequence ID" value="NZ_JBDIZK010000002.1"/>
</dbReference>
<dbReference type="EMBL" id="JBDIZK010000002">
    <property type="protein sequence ID" value="MEN3746156.1"/>
    <property type="molecule type" value="Genomic_DNA"/>
</dbReference>
<dbReference type="Proteomes" id="UP001427805">
    <property type="component" value="Unassembled WGS sequence"/>
</dbReference>
<protein>
    <submittedName>
        <fullName evidence="2">Uncharacterized protein</fullName>
    </submittedName>
</protein>
<keyword evidence="1" id="KW-0812">Transmembrane</keyword>
<feature type="transmembrane region" description="Helical" evidence="1">
    <location>
        <begin position="26"/>
        <end position="44"/>
    </location>
</feature>
<evidence type="ECO:0000313" key="3">
    <source>
        <dbReference type="Proteomes" id="UP001427805"/>
    </source>
</evidence>
<proteinExistence type="predicted"/>
<evidence type="ECO:0000313" key="2">
    <source>
        <dbReference type="EMBL" id="MEN3746156.1"/>
    </source>
</evidence>
<name>A0ABV0B6J5_9SPHN</name>
<gene>
    <name evidence="2" type="ORF">TPR58_03170</name>
</gene>
<comment type="caution">
    <text evidence="2">The sequence shown here is derived from an EMBL/GenBank/DDBJ whole genome shotgun (WGS) entry which is preliminary data.</text>
</comment>
<sequence length="45" mass="4969">MAENEKPIHVETDEARAGATPHVTRYVLGFGLALVIIAYIIILYV</sequence>
<keyword evidence="1" id="KW-0472">Membrane</keyword>
<reference evidence="2 3" key="1">
    <citation type="submission" date="2024-05" db="EMBL/GenBank/DDBJ databases">
        <title>Sphingomonas sp. HF-S3 16S ribosomal RNA gene Genome sequencing and assembly.</title>
        <authorList>
            <person name="Lee H."/>
        </authorList>
    </citation>
    <scope>NUCLEOTIDE SEQUENCE [LARGE SCALE GENOMIC DNA]</scope>
    <source>
        <strain evidence="2 3">HF-S3</strain>
    </source>
</reference>
<evidence type="ECO:0000256" key="1">
    <source>
        <dbReference type="SAM" id="Phobius"/>
    </source>
</evidence>
<accession>A0ABV0B6J5</accession>
<keyword evidence="3" id="KW-1185">Reference proteome</keyword>
<keyword evidence="1" id="KW-1133">Transmembrane helix</keyword>